<evidence type="ECO:0000259" key="1">
    <source>
        <dbReference type="Pfam" id="PF20241"/>
    </source>
</evidence>
<dbReference type="EMBL" id="CAXIPR030000642">
    <property type="protein sequence ID" value="CAM0146610.1"/>
    <property type="molecule type" value="Genomic_DNA"/>
</dbReference>
<organism evidence="2 3">
    <name type="scientific">Urochloa decumbens</name>
    <dbReference type="NCBI Taxonomy" id="240449"/>
    <lineage>
        <taxon>Eukaryota</taxon>
        <taxon>Viridiplantae</taxon>
        <taxon>Streptophyta</taxon>
        <taxon>Embryophyta</taxon>
        <taxon>Tracheophyta</taxon>
        <taxon>Spermatophyta</taxon>
        <taxon>Magnoliopsida</taxon>
        <taxon>Liliopsida</taxon>
        <taxon>Poales</taxon>
        <taxon>Poaceae</taxon>
        <taxon>PACMAD clade</taxon>
        <taxon>Panicoideae</taxon>
        <taxon>Panicodae</taxon>
        <taxon>Paniceae</taxon>
        <taxon>Melinidinae</taxon>
        <taxon>Urochloa</taxon>
    </lineage>
</organism>
<feature type="domain" description="DUF6598" evidence="1">
    <location>
        <begin position="72"/>
        <end position="311"/>
    </location>
</feature>
<keyword evidence="3" id="KW-1185">Reference proteome</keyword>
<accession>A0ABC9GVD9</accession>
<gene>
    <name evidence="2" type="ORF">URODEC1_LOCUS120168</name>
</gene>
<dbReference type="InterPro" id="IPR046533">
    <property type="entry name" value="DUF6598"/>
</dbReference>
<name>A0ABC9GVD9_9POAL</name>
<reference evidence="2" key="1">
    <citation type="submission" date="2024-10" db="EMBL/GenBank/DDBJ databases">
        <authorList>
            <person name="Ryan C."/>
        </authorList>
    </citation>
    <scope>NUCLEOTIDE SEQUENCE [LARGE SCALE GENOMIC DNA]</scope>
</reference>
<evidence type="ECO:0000313" key="2">
    <source>
        <dbReference type="EMBL" id="CAM0146610.1"/>
    </source>
</evidence>
<evidence type="ECO:0000313" key="3">
    <source>
        <dbReference type="Proteomes" id="UP001497457"/>
    </source>
</evidence>
<comment type="caution">
    <text evidence="2">The sequence shown here is derived from an EMBL/GenBank/DDBJ whole genome shotgun (WGS) entry which is preliminary data.</text>
</comment>
<sequence length="338" mass="37589">MAVSWEERVVEALHIVRLHQITEYDPVQCDSVLTRFCRYNLAYFDLDKESRPRRGPQLLTVSPSEYNLMEESVNVVSLRILESDVGYPIRVSGTVLVRDQVDYKCAYLFRRDSDNPQVISSPEDMLALTDPCRGLAVTCSMFFEINLKMEPPADSGDETTVLSKGVIEHDACANDGEFAAGSLTSWHSTVRLEYTPVPFAIIATLSLSVLHGASHFVGEVAVWTTRNTNEIVLHDSRVPGTSTELGEGGTVALSRRLVAVPVHQDLVVRIRIGLGDEGAGGREAEVACFEGTLGHLDNCRTFWQGLYLVKVEAEWTANTSRENVYRCVGRRGRIRLLV</sequence>
<proteinExistence type="predicted"/>
<dbReference type="Proteomes" id="UP001497457">
    <property type="component" value="Unassembled WGS sequence"/>
</dbReference>
<dbReference type="AlphaFoldDB" id="A0ABC9GVD9"/>
<dbReference type="PANTHER" id="PTHR33065:SF187">
    <property type="entry name" value="DUF6598 DOMAIN-CONTAINING PROTEIN"/>
    <property type="match status" value="1"/>
</dbReference>
<dbReference type="PANTHER" id="PTHR33065">
    <property type="entry name" value="OS07G0486400 PROTEIN"/>
    <property type="match status" value="1"/>
</dbReference>
<dbReference type="Pfam" id="PF20241">
    <property type="entry name" value="DUF6598"/>
    <property type="match status" value="1"/>
</dbReference>
<protein>
    <recommendedName>
        <fullName evidence="1">DUF6598 domain-containing protein</fullName>
    </recommendedName>
</protein>